<organism evidence="3 4">
    <name type="scientific">Piscibacillus halophilus</name>
    <dbReference type="NCBI Taxonomy" id="571933"/>
    <lineage>
        <taxon>Bacteria</taxon>
        <taxon>Bacillati</taxon>
        <taxon>Bacillota</taxon>
        <taxon>Bacilli</taxon>
        <taxon>Bacillales</taxon>
        <taxon>Bacillaceae</taxon>
        <taxon>Piscibacillus</taxon>
    </lineage>
</organism>
<keyword evidence="4" id="KW-1185">Reference proteome</keyword>
<dbReference type="GO" id="GO:0008170">
    <property type="term" value="F:N-methyltransferase activity"/>
    <property type="evidence" value="ECO:0007669"/>
    <property type="project" value="InterPro"/>
</dbReference>
<feature type="domain" description="YtxK-like N-terminal helical" evidence="2">
    <location>
        <begin position="6"/>
        <end position="84"/>
    </location>
</feature>
<dbReference type="InterPro" id="IPR029063">
    <property type="entry name" value="SAM-dependent_MTases_sf"/>
</dbReference>
<gene>
    <name evidence="3" type="ORF">SAMN05216362_1628</name>
</gene>
<dbReference type="STRING" id="571933.SAMN05216362_1628"/>
<proteinExistence type="predicted"/>
<dbReference type="GO" id="GO:0003677">
    <property type="term" value="F:DNA binding"/>
    <property type="evidence" value="ECO:0007669"/>
    <property type="project" value="InterPro"/>
</dbReference>
<dbReference type="RefSeq" id="WP_091776154.1">
    <property type="nucleotide sequence ID" value="NZ_CAESCL010000109.1"/>
</dbReference>
<dbReference type="InterPro" id="IPR048375">
    <property type="entry name" value="YtxK-like_N"/>
</dbReference>
<reference evidence="3 4" key="1">
    <citation type="submission" date="2016-10" db="EMBL/GenBank/DDBJ databases">
        <authorList>
            <person name="de Groot N.N."/>
        </authorList>
    </citation>
    <scope>NUCLEOTIDE SEQUENCE [LARGE SCALE GENOMIC DNA]</scope>
    <source>
        <strain evidence="3 4">DSM 21633</strain>
    </source>
</reference>
<dbReference type="Proteomes" id="UP000199427">
    <property type="component" value="Unassembled WGS sequence"/>
</dbReference>
<dbReference type="CDD" id="cd02440">
    <property type="entry name" value="AdoMet_MTases"/>
    <property type="match status" value="1"/>
</dbReference>
<evidence type="ECO:0000313" key="3">
    <source>
        <dbReference type="EMBL" id="SER22632.1"/>
    </source>
</evidence>
<accession>A0A1H9MG26</accession>
<dbReference type="PRINTS" id="PR00507">
    <property type="entry name" value="N12N6MTFRASE"/>
</dbReference>
<feature type="domain" description="DNA methylase adenine-specific" evidence="1">
    <location>
        <begin position="92"/>
        <end position="306"/>
    </location>
</feature>
<keyword evidence="3" id="KW-0489">Methyltransferase</keyword>
<dbReference type="Gene3D" id="3.40.50.150">
    <property type="entry name" value="Vaccinia Virus protein VP39"/>
    <property type="match status" value="1"/>
</dbReference>
<evidence type="ECO:0000259" key="2">
    <source>
        <dbReference type="Pfam" id="PF21106"/>
    </source>
</evidence>
<protein>
    <submittedName>
        <fullName evidence="3">Site-specific DNA-methyltransferase (Adenine-specific)</fullName>
    </submittedName>
</protein>
<dbReference type="EMBL" id="FOES01000062">
    <property type="protein sequence ID" value="SER22632.1"/>
    <property type="molecule type" value="Genomic_DNA"/>
</dbReference>
<evidence type="ECO:0000313" key="4">
    <source>
        <dbReference type="Proteomes" id="UP000199427"/>
    </source>
</evidence>
<dbReference type="InterPro" id="IPR016843">
    <property type="entry name" value="S-AdoMet-dep_Ade-MeTrfase_prd"/>
</dbReference>
<evidence type="ECO:0000259" key="1">
    <source>
        <dbReference type="Pfam" id="PF02384"/>
    </source>
</evidence>
<dbReference type="PANTHER" id="PTHR41313:SF1">
    <property type="entry name" value="DNA METHYLASE ADENINE-SPECIFIC DOMAIN-CONTAINING PROTEIN"/>
    <property type="match status" value="1"/>
</dbReference>
<keyword evidence="3" id="KW-0808">Transferase</keyword>
<dbReference type="Pfam" id="PF21106">
    <property type="entry name" value="YtxK_like"/>
    <property type="match status" value="1"/>
</dbReference>
<dbReference type="GO" id="GO:0032259">
    <property type="term" value="P:methylation"/>
    <property type="evidence" value="ECO:0007669"/>
    <property type="project" value="UniProtKB-KW"/>
</dbReference>
<dbReference type="Pfam" id="PF02384">
    <property type="entry name" value="N6_Mtase"/>
    <property type="match status" value="1"/>
</dbReference>
<dbReference type="InterPro" id="IPR052933">
    <property type="entry name" value="DNA_Protect_Modify"/>
</dbReference>
<dbReference type="Gene3D" id="1.10.150.470">
    <property type="match status" value="1"/>
</dbReference>
<dbReference type="InterPro" id="IPR003356">
    <property type="entry name" value="DNA_methylase_A-5"/>
</dbReference>
<dbReference type="OrthoDB" id="9788159at2"/>
<sequence length="327" mass="37864">MEQQIEKLFTWLDETTDMISEEEDVPYLDGLIASSELLFYRDLPEDLESTYYNKLQSQLDMINLSDFEVEVRRKALQLAILKGMKGQTQQHHYITPDTVGMFIGYLVQRFIGDKKEYTLFDPACGTANLLFAVINQQEQKDSLVAYGSEVDPTLIRLAYINTNLQEKQIEYFHQDSLKPILLEPVDVVVSDLPVGYYPDDTTAQAYDLKAEDGHSYSHHLFIEQSLKYTKDGGYLFFVVPSLLFESDQKDQLQSFLKEHAHIVGLLQLPETMFKNENMRKSIFIIQKKGENTRDPKKVMLADLPSFKDAKAMDSVLQQLNQWFKNER</sequence>
<dbReference type="PANTHER" id="PTHR41313">
    <property type="entry name" value="ADENINE-SPECIFIC METHYLTRANSFERASE"/>
    <property type="match status" value="1"/>
</dbReference>
<dbReference type="SUPFAM" id="SSF53335">
    <property type="entry name" value="S-adenosyl-L-methionine-dependent methyltransferases"/>
    <property type="match status" value="1"/>
</dbReference>
<dbReference type="PIRSF" id="PIRSF026567">
    <property type="entry name" value="Adenine_mtase_bact_prd"/>
    <property type="match status" value="1"/>
</dbReference>
<name>A0A1H9MG26_9BACI</name>
<dbReference type="AlphaFoldDB" id="A0A1H9MG26"/>